<organism evidence="3 4">
    <name type="scientific">Gossypium hirsutum</name>
    <name type="common">Upland cotton</name>
    <name type="synonym">Gossypium mexicanum</name>
    <dbReference type="NCBI Taxonomy" id="3635"/>
    <lineage>
        <taxon>Eukaryota</taxon>
        <taxon>Viridiplantae</taxon>
        <taxon>Streptophyta</taxon>
        <taxon>Embryophyta</taxon>
        <taxon>Tracheophyta</taxon>
        <taxon>Spermatophyta</taxon>
        <taxon>Magnoliopsida</taxon>
        <taxon>eudicotyledons</taxon>
        <taxon>Gunneridae</taxon>
        <taxon>Pentapetalae</taxon>
        <taxon>rosids</taxon>
        <taxon>malvids</taxon>
        <taxon>Malvales</taxon>
        <taxon>Malvaceae</taxon>
        <taxon>Malvoideae</taxon>
        <taxon>Gossypium</taxon>
    </lineage>
</organism>
<gene>
    <name evidence="4" type="primary">LOC107908694</name>
</gene>
<accession>A0ABM3AMT9</accession>
<dbReference type="Proteomes" id="UP000818029">
    <property type="component" value="Chromosome D09"/>
</dbReference>
<dbReference type="PANTHER" id="PTHR47481">
    <property type="match status" value="1"/>
</dbReference>
<dbReference type="RefSeq" id="XP_040956167.1">
    <property type="nucleotide sequence ID" value="XM_041100233.1"/>
</dbReference>
<evidence type="ECO:0000256" key="1">
    <source>
        <dbReference type="SAM" id="MobiDB-lite"/>
    </source>
</evidence>
<protein>
    <recommendedName>
        <fullName evidence="2">Integrase catalytic domain-containing protein</fullName>
    </recommendedName>
</protein>
<dbReference type="InterPro" id="IPR012337">
    <property type="entry name" value="RNaseH-like_sf"/>
</dbReference>
<dbReference type="GeneID" id="107908694"/>
<evidence type="ECO:0000259" key="2">
    <source>
        <dbReference type="PROSITE" id="PS50994"/>
    </source>
</evidence>
<feature type="domain" description="Integrase catalytic" evidence="2">
    <location>
        <begin position="629"/>
        <end position="711"/>
    </location>
</feature>
<dbReference type="InterPro" id="IPR025724">
    <property type="entry name" value="GAG-pre-integrase_dom"/>
</dbReference>
<dbReference type="InterPro" id="IPR001584">
    <property type="entry name" value="Integrase_cat-core"/>
</dbReference>
<evidence type="ECO:0000313" key="3">
    <source>
        <dbReference type="Proteomes" id="UP000818029"/>
    </source>
</evidence>
<dbReference type="Pfam" id="PF13976">
    <property type="entry name" value="gag_pre-integrs"/>
    <property type="match status" value="1"/>
</dbReference>
<dbReference type="SUPFAM" id="SSF53098">
    <property type="entry name" value="Ribonuclease H-like"/>
    <property type="match status" value="1"/>
</dbReference>
<dbReference type="PROSITE" id="PS50994">
    <property type="entry name" value="INTEGRASE"/>
    <property type="match status" value="1"/>
</dbReference>
<reference evidence="3" key="1">
    <citation type="journal article" date="2020" name="Nat. Genet.">
        <title>Genomic diversifications of five Gossypium allopolyploid species and their impact on cotton improvement.</title>
        <authorList>
            <person name="Chen Z.J."/>
            <person name="Sreedasyam A."/>
            <person name="Ando A."/>
            <person name="Song Q."/>
            <person name="De Santiago L.M."/>
            <person name="Hulse-Kemp A.M."/>
            <person name="Ding M."/>
            <person name="Ye W."/>
            <person name="Kirkbride R.C."/>
            <person name="Jenkins J."/>
            <person name="Plott C."/>
            <person name="Lovell J."/>
            <person name="Lin Y.M."/>
            <person name="Vaughn R."/>
            <person name="Liu B."/>
            <person name="Simpson S."/>
            <person name="Scheffler B.E."/>
            <person name="Wen L."/>
            <person name="Saski C.A."/>
            <person name="Grover C.E."/>
            <person name="Hu G."/>
            <person name="Conover J.L."/>
            <person name="Carlson J.W."/>
            <person name="Shu S."/>
            <person name="Boston L.B."/>
            <person name="Williams M."/>
            <person name="Peterson D.G."/>
            <person name="McGee K."/>
            <person name="Jones D.C."/>
            <person name="Wendel J.F."/>
            <person name="Stelly D.M."/>
            <person name="Grimwood J."/>
            <person name="Schmutz J."/>
        </authorList>
    </citation>
    <scope>NUCLEOTIDE SEQUENCE [LARGE SCALE GENOMIC DNA]</scope>
    <source>
        <strain evidence="3">cv. TM-1</strain>
    </source>
</reference>
<feature type="region of interest" description="Disordered" evidence="1">
    <location>
        <begin position="252"/>
        <end position="290"/>
    </location>
</feature>
<dbReference type="Gene3D" id="3.30.420.10">
    <property type="entry name" value="Ribonuclease H-like superfamily/Ribonuclease H"/>
    <property type="match status" value="1"/>
</dbReference>
<reference evidence="4" key="2">
    <citation type="submission" date="2025-08" db="UniProtKB">
        <authorList>
            <consortium name="RefSeq"/>
        </authorList>
    </citation>
    <scope>IDENTIFICATION</scope>
</reference>
<feature type="compositionally biased region" description="Polar residues" evidence="1">
    <location>
        <begin position="252"/>
        <end position="275"/>
    </location>
</feature>
<proteinExistence type="predicted"/>
<keyword evidence="3" id="KW-1185">Reference proteome</keyword>
<dbReference type="InterPro" id="IPR036397">
    <property type="entry name" value="RNaseH_sf"/>
</dbReference>
<dbReference type="PANTHER" id="PTHR47481:SF30">
    <property type="entry name" value="CCHC-TYPE DOMAIN-CONTAINING PROTEIN"/>
    <property type="match status" value="1"/>
</dbReference>
<dbReference type="Pfam" id="PF14223">
    <property type="entry name" value="Retrotran_gag_2"/>
    <property type="match status" value="1"/>
</dbReference>
<sequence length="711" mass="77911">MSVNNSEQNESMNNETVNPAFEVRSDVSKSFTAILNKKISLLIDESNFLSWKQHVYLTLKTHRLQSYVEGTIAIPPRVINTDSGVQIENPTFVSYEQQDSALASWLMSSVSPSLHTHLVGFHSAFEIWNKLNQIFALHSRTKRMQYRCMLHNVKKQDKTVREYLAEIKHICDVLSGCGQNIHEEEQQSAILNGLPIEYENIVSIITSSQHPYDLQGVVSALLDAEARIKLQGNVMSITANVAVQQQLLANSSGNTKSNDQTLNSSSEGMNVQTRPYYQGNGGFKSRGRGRYSNNSRPQCQLCGKIGHLVSKCFHRFNASFTGISDSTATNSQSSNYVKPSEGVNGFYCYPGPTTGFTMFSPQVGHPGFTGLNTQGNLAGSGGLNVSAHIPSTGMPPAHAGTSHIAAYNCGMPIVSNLSPANPYVVSCNNGNPFVSSASSLYSGPTQASSEDPAWYPDTGATGHLTHDSTCLQHSNPATGIVQVGNGSCIPIVNTVSQFTKDNNVSFEFFPKYCVVKDLTTQAVLAQGVEVDGLYKLDVNQKFSALSYLSSDLSCLTTSVSSNNNDCVKCKSLTSHELWHRRLGHTSTHNPAHLASTSALPVKVLKDFPLCVAFQYGKSHKLPFTSSTTEYTSPLQLIHCNVWGPAPCVSSGYKYYISFIDAYSRHVWIFHLKQKSEALSAFLVFKKQVKTMFDKKIKALQTDSGGEFRSFV</sequence>
<evidence type="ECO:0000313" key="4">
    <source>
        <dbReference type="RefSeq" id="XP_040956167.1"/>
    </source>
</evidence>
<name>A0ABM3AMT9_GOSHI</name>